<name>A0ABN8WBG9_9PROT</name>
<proteinExistence type="predicted"/>
<dbReference type="PANTHER" id="PTHR40658:SF4">
    <property type="entry name" value="HYPOTHETICAL CYTOSOLIC PROTEIN"/>
    <property type="match status" value="1"/>
</dbReference>
<accession>A0ABN8WBG9</accession>
<dbReference type="PANTHER" id="PTHR40658">
    <property type="match status" value="1"/>
</dbReference>
<protein>
    <submittedName>
        <fullName evidence="1">DUF1706 (PF08020) domain (DfsB) (PDB:5COG) (PUBMED:26804569)</fullName>
    </submittedName>
</protein>
<evidence type="ECO:0000313" key="1">
    <source>
        <dbReference type="EMBL" id="CAI3943883.1"/>
    </source>
</evidence>
<dbReference type="Proteomes" id="UP001154272">
    <property type="component" value="Unassembled WGS sequence"/>
</dbReference>
<gene>
    <name evidence="1" type="ORF">R83534S58_LOCUS1297</name>
</gene>
<comment type="caution">
    <text evidence="1">The sequence shown here is derived from an EMBL/GenBank/DDBJ whole genome shotgun (WGS) entry which is preliminary data.</text>
</comment>
<dbReference type="Gene3D" id="1.20.120.450">
    <property type="entry name" value="dinb family like domain"/>
    <property type="match status" value="1"/>
</dbReference>
<keyword evidence="2" id="KW-1185">Reference proteome</keyword>
<reference evidence="1" key="1">
    <citation type="submission" date="2022-10" db="EMBL/GenBank/DDBJ databases">
        <authorList>
            <person name="Botero Cardona J."/>
        </authorList>
    </citation>
    <scope>NUCLEOTIDE SEQUENCE</scope>
    <source>
        <strain evidence="1">R-83534</strain>
    </source>
</reference>
<dbReference type="EMBL" id="CAMXCH010000002">
    <property type="protein sequence ID" value="CAI3943883.1"/>
    <property type="molecule type" value="Genomic_DNA"/>
</dbReference>
<dbReference type="Pfam" id="PF08020">
    <property type="entry name" value="DUF1706"/>
    <property type="match status" value="1"/>
</dbReference>
<organism evidence="1 2">
    <name type="scientific">Commensalibacter papalotli</name>
    <name type="common">ex Botero et al. 2024</name>
    <dbReference type="NCBI Taxonomy" id="2972766"/>
    <lineage>
        <taxon>Bacteria</taxon>
        <taxon>Pseudomonadati</taxon>
        <taxon>Pseudomonadota</taxon>
        <taxon>Alphaproteobacteria</taxon>
        <taxon>Acetobacterales</taxon>
        <taxon>Acetobacteraceae</taxon>
    </lineage>
</organism>
<evidence type="ECO:0000313" key="2">
    <source>
        <dbReference type="Proteomes" id="UP001154272"/>
    </source>
</evidence>
<sequence length="170" mass="20412">MVRPTNKDDLLLLSQSNYEKLISTVDTIPIEKQFGTFPFEDRDRNIRDVLIHLYEWHQLYLNWTEQNTTNKEIFPFIPAPYNWKTYPLMNIEFWKKHQSTDFNVAKKLLDQSHHQVMKRITQFSNEELYTKNFFSWTGSAHLASVSISATSSHYDWAFKKIKKYKKLMIL</sequence>
<dbReference type="RefSeq" id="WP_282023832.1">
    <property type="nucleotide sequence ID" value="NZ_CAMXCH010000002.1"/>
</dbReference>
<dbReference type="InterPro" id="IPR012550">
    <property type="entry name" value="DUF1706"/>
</dbReference>
<dbReference type="PIRSF" id="PIRSF031551">
    <property type="entry name" value="DUF1706"/>
    <property type="match status" value="1"/>
</dbReference>
<dbReference type="InterPro" id="IPR034660">
    <property type="entry name" value="DinB/YfiT-like"/>
</dbReference>